<dbReference type="Gene3D" id="3.40.1010.10">
    <property type="entry name" value="Cobalt-precorrin-4 Transmethylase, Domain 1"/>
    <property type="match status" value="1"/>
</dbReference>
<dbReference type="Pfam" id="PF00590">
    <property type="entry name" value="TP_methylase"/>
    <property type="match status" value="1"/>
</dbReference>
<dbReference type="FunFam" id="3.30.950.10:FF:000002">
    <property type="entry name" value="Ribosomal RNA small subunit methyltransferase I"/>
    <property type="match status" value="1"/>
</dbReference>
<dbReference type="GO" id="GO:0070677">
    <property type="term" value="F:rRNA (cytosine-2'-O-)-methyltransferase activity"/>
    <property type="evidence" value="ECO:0007669"/>
    <property type="project" value="UniProtKB-UniRule"/>
</dbReference>
<reference evidence="8" key="1">
    <citation type="submission" date="2016-11" db="EMBL/GenBank/DDBJ databases">
        <authorList>
            <person name="Varghese N."/>
            <person name="Submissions S."/>
        </authorList>
    </citation>
    <scope>NUCLEOTIDE SEQUENCE [LARGE SCALE GENOMIC DNA]</scope>
    <source>
        <strain evidence="8">DSM 16785</strain>
    </source>
</reference>
<dbReference type="InterPro" id="IPR008189">
    <property type="entry name" value="rRNA_ssu_MeTfrase_I"/>
</dbReference>
<gene>
    <name evidence="6" type="primary">rsmI</name>
    <name evidence="8" type="ORF">SAMN02745164_00597</name>
</gene>
<dbReference type="FunFam" id="3.40.1010.10:FF:000007">
    <property type="entry name" value="Ribosomal RNA small subunit methyltransferase I"/>
    <property type="match status" value="1"/>
</dbReference>
<dbReference type="STRING" id="1122195.SAMN02745164_00597"/>
<dbReference type="GO" id="GO:0005737">
    <property type="term" value="C:cytoplasm"/>
    <property type="evidence" value="ECO:0007669"/>
    <property type="project" value="UniProtKB-SubCell"/>
</dbReference>
<evidence type="ECO:0000313" key="8">
    <source>
        <dbReference type="EMBL" id="SHE52411.1"/>
    </source>
</evidence>
<keyword evidence="1 6" id="KW-0963">Cytoplasm</keyword>
<evidence type="ECO:0000256" key="5">
    <source>
        <dbReference type="ARBA" id="ARBA00022691"/>
    </source>
</evidence>
<dbReference type="InterPro" id="IPR035996">
    <property type="entry name" value="4pyrrol_Methylase_sf"/>
</dbReference>
<proteinExistence type="inferred from homology"/>
<keyword evidence="4 6" id="KW-0808">Transferase</keyword>
<keyword evidence="3 6" id="KW-0489">Methyltransferase</keyword>
<dbReference type="InterPro" id="IPR014777">
    <property type="entry name" value="4pyrrole_Mease_sub1"/>
</dbReference>
<comment type="subcellular location">
    <subcellularLocation>
        <location evidence="6">Cytoplasm</location>
    </subcellularLocation>
</comment>
<comment type="function">
    <text evidence="6">Catalyzes the 2'-O-methylation of the ribose of cytidine 1402 (C1402) in 16S rRNA.</text>
</comment>
<dbReference type="AlphaFoldDB" id="A0A1M4U6E5"/>
<keyword evidence="5 6" id="KW-0949">S-adenosyl-L-methionine</keyword>
<comment type="caution">
    <text evidence="8">The sequence shown here is derived from an EMBL/GenBank/DDBJ whole genome shotgun (WGS) entry which is preliminary data.</text>
</comment>
<dbReference type="EC" id="2.1.1.198" evidence="6"/>
<dbReference type="PIRSF" id="PIRSF005917">
    <property type="entry name" value="MTase_YraL"/>
    <property type="match status" value="1"/>
</dbReference>
<accession>A0A1M4U6E5</accession>
<dbReference type="Gene3D" id="3.30.950.10">
    <property type="entry name" value="Methyltransferase, Cobalt-precorrin-4 Transmethylase, Domain 2"/>
    <property type="match status" value="1"/>
</dbReference>
<dbReference type="OrthoDB" id="9809084at2"/>
<evidence type="ECO:0000259" key="7">
    <source>
        <dbReference type="Pfam" id="PF00590"/>
    </source>
</evidence>
<evidence type="ECO:0000256" key="3">
    <source>
        <dbReference type="ARBA" id="ARBA00022603"/>
    </source>
</evidence>
<dbReference type="InterPro" id="IPR018063">
    <property type="entry name" value="SAM_MeTrfase_RsmI_CS"/>
</dbReference>
<evidence type="ECO:0000256" key="6">
    <source>
        <dbReference type="HAMAP-Rule" id="MF_01877"/>
    </source>
</evidence>
<dbReference type="SUPFAM" id="SSF53790">
    <property type="entry name" value="Tetrapyrrole methylase"/>
    <property type="match status" value="1"/>
</dbReference>
<dbReference type="EMBL" id="FQUI01000006">
    <property type="protein sequence ID" value="SHE52411.1"/>
    <property type="molecule type" value="Genomic_DNA"/>
</dbReference>
<name>A0A1M4U6E5_MARH1</name>
<dbReference type="HAMAP" id="MF_01877">
    <property type="entry name" value="16SrRNA_methyltr_I"/>
    <property type="match status" value="1"/>
</dbReference>
<feature type="domain" description="Tetrapyrrole methylase" evidence="7">
    <location>
        <begin position="3"/>
        <end position="202"/>
    </location>
</feature>
<dbReference type="PROSITE" id="PS01296">
    <property type="entry name" value="RSMI"/>
    <property type="match status" value="1"/>
</dbReference>
<evidence type="ECO:0000256" key="2">
    <source>
        <dbReference type="ARBA" id="ARBA00022552"/>
    </source>
</evidence>
<dbReference type="Proteomes" id="UP000184334">
    <property type="component" value="Unassembled WGS sequence"/>
</dbReference>
<evidence type="ECO:0000256" key="4">
    <source>
        <dbReference type="ARBA" id="ARBA00022679"/>
    </source>
</evidence>
<dbReference type="InterPro" id="IPR014776">
    <property type="entry name" value="4pyrrole_Mease_sub2"/>
</dbReference>
<dbReference type="PANTHER" id="PTHR46111">
    <property type="entry name" value="RIBOSOMAL RNA SMALL SUBUNIT METHYLTRANSFERASE I"/>
    <property type="match status" value="1"/>
</dbReference>
<evidence type="ECO:0000313" key="9">
    <source>
        <dbReference type="Proteomes" id="UP000184334"/>
    </source>
</evidence>
<dbReference type="RefSeq" id="WP_072863291.1">
    <property type="nucleotide sequence ID" value="NZ_FQUI01000006.1"/>
</dbReference>
<comment type="similarity">
    <text evidence="6">Belongs to the methyltransferase superfamily. RsmI family.</text>
</comment>
<keyword evidence="9" id="KW-1185">Reference proteome</keyword>
<dbReference type="InterPro" id="IPR000878">
    <property type="entry name" value="4pyrrol_Mease"/>
</dbReference>
<comment type="catalytic activity">
    <reaction evidence="6">
        <text>cytidine(1402) in 16S rRNA + S-adenosyl-L-methionine = 2'-O-methylcytidine(1402) in 16S rRNA + S-adenosyl-L-homocysteine + H(+)</text>
        <dbReference type="Rhea" id="RHEA:42924"/>
        <dbReference type="Rhea" id="RHEA-COMP:10285"/>
        <dbReference type="Rhea" id="RHEA-COMP:10286"/>
        <dbReference type="ChEBI" id="CHEBI:15378"/>
        <dbReference type="ChEBI" id="CHEBI:57856"/>
        <dbReference type="ChEBI" id="CHEBI:59789"/>
        <dbReference type="ChEBI" id="CHEBI:74495"/>
        <dbReference type="ChEBI" id="CHEBI:82748"/>
        <dbReference type="EC" id="2.1.1.198"/>
    </reaction>
</comment>
<protein>
    <recommendedName>
        <fullName evidence="6">Ribosomal RNA small subunit methyltransferase I</fullName>
        <ecNumber evidence="6">2.1.1.198</ecNumber>
    </recommendedName>
    <alternativeName>
        <fullName evidence="6">16S rRNA 2'-O-ribose C1402 methyltransferase</fullName>
    </alternativeName>
    <alternativeName>
        <fullName evidence="6">rRNA (cytidine-2'-O-)-methyltransferase RsmI</fullName>
    </alternativeName>
</protein>
<organism evidence="8 9">
    <name type="scientific">Marinitoga hydrogenitolerans (strain DSM 16785 / JCM 12826 / AT1271)</name>
    <dbReference type="NCBI Taxonomy" id="1122195"/>
    <lineage>
        <taxon>Bacteria</taxon>
        <taxon>Thermotogati</taxon>
        <taxon>Thermotogota</taxon>
        <taxon>Thermotogae</taxon>
        <taxon>Petrotogales</taxon>
        <taxon>Petrotogaceae</taxon>
        <taxon>Marinitoga</taxon>
    </lineage>
</organism>
<dbReference type="NCBIfam" id="TIGR00096">
    <property type="entry name" value="16S rRNA (cytidine(1402)-2'-O)-methyltransferase"/>
    <property type="match status" value="1"/>
</dbReference>
<evidence type="ECO:0000256" key="1">
    <source>
        <dbReference type="ARBA" id="ARBA00022490"/>
    </source>
</evidence>
<sequence length="229" mass="25866">MGKLYIIGTPIGNLKDISLRAVEILKESDIIFVEDKRVTIKLLNSLEIGKKELFTFSEYNAHKVLNKAIGIIKENNICSLVSDAGMPVISDPGYQLINKCWEENIEIDIIPGPNAPSAAIAISGFPGSKYMFQGFLPRGKNKRRLFRKMKDLGILFVFFESPQRLNNTLKEILEIVGNRDIFIAREMTKVHQELFRGKVSEAIQHFSKKNVKGEITVVLSGKEDENEKI</sequence>
<keyword evidence="2 6" id="KW-0698">rRNA processing</keyword>
<dbReference type="CDD" id="cd11648">
    <property type="entry name" value="RsmI"/>
    <property type="match status" value="1"/>
</dbReference>
<dbReference type="PANTHER" id="PTHR46111:SF1">
    <property type="entry name" value="RIBOSOMAL RNA SMALL SUBUNIT METHYLTRANSFERASE I"/>
    <property type="match status" value="1"/>
</dbReference>